<gene>
    <name evidence="3" type="ORF">IRI77_19505</name>
</gene>
<protein>
    <submittedName>
        <fullName evidence="3">AAA family ATPase</fullName>
    </submittedName>
</protein>
<dbReference type="SUPFAM" id="SSF52172">
    <property type="entry name" value="CheY-like"/>
    <property type="match status" value="1"/>
</dbReference>
<dbReference type="RefSeq" id="WP_194446707.1">
    <property type="nucleotide sequence ID" value="NZ_CP063849.1"/>
</dbReference>
<keyword evidence="1" id="KW-0597">Phosphoprotein</keyword>
<dbReference type="EMBL" id="CP063849">
    <property type="protein sequence ID" value="QOY85037.1"/>
    <property type="molecule type" value="Genomic_DNA"/>
</dbReference>
<evidence type="ECO:0000259" key="2">
    <source>
        <dbReference type="PROSITE" id="PS50110"/>
    </source>
</evidence>
<dbReference type="Gene3D" id="3.40.50.2300">
    <property type="match status" value="1"/>
</dbReference>
<dbReference type="AlphaFoldDB" id="A0A7S7NK22"/>
<dbReference type="GO" id="GO:0005524">
    <property type="term" value="F:ATP binding"/>
    <property type="evidence" value="ECO:0007669"/>
    <property type="project" value="TreeGrafter"/>
</dbReference>
<dbReference type="InterPro" id="IPR001789">
    <property type="entry name" value="Sig_transdc_resp-reg_receiver"/>
</dbReference>
<dbReference type="PROSITE" id="PS50110">
    <property type="entry name" value="RESPONSE_REGULATORY"/>
    <property type="match status" value="1"/>
</dbReference>
<dbReference type="GO" id="GO:0000160">
    <property type="term" value="P:phosphorelay signal transduction system"/>
    <property type="evidence" value="ECO:0007669"/>
    <property type="project" value="InterPro"/>
</dbReference>
<dbReference type="Proteomes" id="UP000593892">
    <property type="component" value="Chromosome"/>
</dbReference>
<dbReference type="InterPro" id="IPR050625">
    <property type="entry name" value="ParA/MinD_ATPase"/>
</dbReference>
<feature type="domain" description="Response regulatory" evidence="2">
    <location>
        <begin position="14"/>
        <end position="133"/>
    </location>
</feature>
<dbReference type="GO" id="GO:0009898">
    <property type="term" value="C:cytoplasmic side of plasma membrane"/>
    <property type="evidence" value="ECO:0007669"/>
    <property type="project" value="TreeGrafter"/>
</dbReference>
<dbReference type="PANTHER" id="PTHR43384:SF13">
    <property type="entry name" value="SLR0110 PROTEIN"/>
    <property type="match status" value="1"/>
</dbReference>
<dbReference type="KEGG" id="pfer:IRI77_19505"/>
<sequence>MSASSTSHNFGQWKILVICPNPKLSGELTPLLAEHVPFSPAIELKEYPTRALLGDALQEQGINLCFVDVETNREWALALLSDLSMLDSKLPIVALHAGNDSEFILRTLRQGATEFLFQPLTAEHFISAMERLSAQHRGKGLANAKVYCVMPAKGACGASTIACNLAHYYRKLGTKKVLLADLDPLTGTISFQLKLKQTYSFMEALTRGGQLDEDIWKGMVQSAGGVDVALAPDQPVHGIDENYNAAAIIDFARSMYEVVILDCNGAYGQWSLTLARLCDELLLVTTNELPALQATQRSLAYLDRNRVDRSKIRILVNRYHKDIGLSRDVIEAALHCDVYHLIPSDYEDVQKALVEGKPIPPGAAVGRSLMALAEKLSGKEATSVAPKTSSLSSLFSFLRK</sequence>
<dbReference type="GO" id="GO:0051782">
    <property type="term" value="P:negative regulation of cell division"/>
    <property type="evidence" value="ECO:0007669"/>
    <property type="project" value="TreeGrafter"/>
</dbReference>
<dbReference type="InterPro" id="IPR011006">
    <property type="entry name" value="CheY-like_superfamily"/>
</dbReference>
<dbReference type="Gene3D" id="3.40.50.300">
    <property type="entry name" value="P-loop containing nucleotide triphosphate hydrolases"/>
    <property type="match status" value="1"/>
</dbReference>
<dbReference type="Pfam" id="PF13614">
    <property type="entry name" value="AAA_31"/>
    <property type="match status" value="1"/>
</dbReference>
<evidence type="ECO:0000313" key="4">
    <source>
        <dbReference type="Proteomes" id="UP000593892"/>
    </source>
</evidence>
<proteinExistence type="predicted"/>
<feature type="modified residue" description="4-aspartylphosphate" evidence="1">
    <location>
        <position position="68"/>
    </location>
</feature>
<dbReference type="GO" id="GO:0016887">
    <property type="term" value="F:ATP hydrolysis activity"/>
    <property type="evidence" value="ECO:0007669"/>
    <property type="project" value="TreeGrafter"/>
</dbReference>
<dbReference type="GO" id="GO:0005829">
    <property type="term" value="C:cytosol"/>
    <property type="evidence" value="ECO:0007669"/>
    <property type="project" value="TreeGrafter"/>
</dbReference>
<dbReference type="InterPro" id="IPR025669">
    <property type="entry name" value="AAA_dom"/>
</dbReference>
<reference evidence="3 4" key="1">
    <citation type="submission" date="2020-10" db="EMBL/GenBank/DDBJ databases">
        <title>Complete genome sequence of Paludibaculum fermentans P105T, a facultatively anaerobic acidobacterium capable of dissimilatory Fe(III) reduction.</title>
        <authorList>
            <person name="Dedysh S.N."/>
            <person name="Beletsky A.V."/>
            <person name="Kulichevskaya I.S."/>
            <person name="Mardanov A.V."/>
            <person name="Ravin N.V."/>
        </authorList>
    </citation>
    <scope>NUCLEOTIDE SEQUENCE [LARGE SCALE GENOMIC DNA]</scope>
    <source>
        <strain evidence="3 4">P105</strain>
    </source>
</reference>
<evidence type="ECO:0000256" key="1">
    <source>
        <dbReference type="PROSITE-ProRule" id="PRU00169"/>
    </source>
</evidence>
<keyword evidence="4" id="KW-1185">Reference proteome</keyword>
<dbReference type="InterPro" id="IPR027417">
    <property type="entry name" value="P-loop_NTPase"/>
</dbReference>
<accession>A0A7S7NK22</accession>
<name>A0A7S7NK22_PALFE</name>
<evidence type="ECO:0000313" key="3">
    <source>
        <dbReference type="EMBL" id="QOY85037.1"/>
    </source>
</evidence>
<organism evidence="3 4">
    <name type="scientific">Paludibaculum fermentans</name>
    <dbReference type="NCBI Taxonomy" id="1473598"/>
    <lineage>
        <taxon>Bacteria</taxon>
        <taxon>Pseudomonadati</taxon>
        <taxon>Acidobacteriota</taxon>
        <taxon>Terriglobia</taxon>
        <taxon>Bryobacterales</taxon>
        <taxon>Bryobacteraceae</taxon>
        <taxon>Paludibaculum</taxon>
    </lineage>
</organism>
<dbReference type="SUPFAM" id="SSF52540">
    <property type="entry name" value="P-loop containing nucleoside triphosphate hydrolases"/>
    <property type="match status" value="1"/>
</dbReference>
<dbReference type="PANTHER" id="PTHR43384">
    <property type="entry name" value="SEPTUM SITE-DETERMINING PROTEIN MIND HOMOLOG, CHLOROPLASTIC-RELATED"/>
    <property type="match status" value="1"/>
</dbReference>